<proteinExistence type="predicted"/>
<accession>A0A5K1K500</accession>
<protein>
    <submittedName>
        <fullName evidence="2">RAS1</fullName>
    </submittedName>
</protein>
<evidence type="ECO:0000313" key="2">
    <source>
        <dbReference type="EMBL" id="VWP00899.1"/>
    </source>
</evidence>
<organism evidence="2">
    <name type="scientific">Ganoderma boninense</name>
    <dbReference type="NCBI Taxonomy" id="34458"/>
    <lineage>
        <taxon>Eukaryota</taxon>
        <taxon>Fungi</taxon>
        <taxon>Dikarya</taxon>
        <taxon>Basidiomycota</taxon>
        <taxon>Agaricomycotina</taxon>
        <taxon>Agaricomycetes</taxon>
        <taxon>Polyporales</taxon>
        <taxon>Polyporaceae</taxon>
        <taxon>Ganoderma</taxon>
    </lineage>
</organism>
<feature type="compositionally biased region" description="Basic and acidic residues" evidence="1">
    <location>
        <begin position="460"/>
        <end position="469"/>
    </location>
</feature>
<evidence type="ECO:0000256" key="1">
    <source>
        <dbReference type="SAM" id="MobiDB-lite"/>
    </source>
</evidence>
<name>A0A5K1K500_9APHY</name>
<dbReference type="EMBL" id="LR728922">
    <property type="protein sequence ID" value="VWP00899.1"/>
    <property type="molecule type" value="Genomic_DNA"/>
</dbReference>
<sequence length="486" mass="53985">MNLDLTSTPESITLDPQSHLYVESWNLDVMHIIMTYAGRRVVSNLMQTCNALNYAGTKYLLADGLTLRHEIGLLSFLFFLHARGTPGECIRRLTLLNKLSIDLYKPTENVPPILQFFFEILALAASNLTFLHISAAEALLALHPTLGPAIAKLRTLKTIDISETGIHCATLLRTLRSSLVTAKIHFGIHSAEPEDEAPPEPDMNPILLLQGSQSTLESLSASFPVSRPDGPCYANVTHLELFCTGLPYVEDYIRAFPNIQSLTYFHYAALQAELRGMSSLRKLQGSLLLLWVWGLTCHIPSVELSFEQLGVDPNFLNDIILDVRPSDLALRLPGASWLLDDAVCDVLSQEGRLQVFELCVLFNINEADESVVVEEILDLLVDVVRASSVPTFRLSLDLTWMRVARRRAESDGGNEMPLMPFEVYLRDMDVDAYADMLLANASSLKEAQISIVKDRDGCTRHAVRRRTEPSESAGNAVTTRHPSSGE</sequence>
<reference evidence="2" key="1">
    <citation type="submission" date="2019-10" db="EMBL/GenBank/DDBJ databases">
        <authorList>
            <person name="Nor Muhammad N."/>
        </authorList>
    </citation>
    <scope>NUCLEOTIDE SEQUENCE</scope>
</reference>
<dbReference type="AlphaFoldDB" id="A0A5K1K500"/>
<feature type="compositionally biased region" description="Polar residues" evidence="1">
    <location>
        <begin position="470"/>
        <end position="486"/>
    </location>
</feature>
<gene>
    <name evidence="2" type="primary">Q9UVQ4</name>
</gene>
<feature type="region of interest" description="Disordered" evidence="1">
    <location>
        <begin position="460"/>
        <end position="486"/>
    </location>
</feature>